<accession>A0A7T3DE23</accession>
<name>A0A7T3DE23_9BURK</name>
<keyword evidence="2" id="KW-1185">Reference proteome</keyword>
<evidence type="ECO:0000313" key="1">
    <source>
        <dbReference type="EMBL" id="QPS81666.1"/>
    </source>
</evidence>
<dbReference type="Proteomes" id="UP000595064">
    <property type="component" value="Chromosome"/>
</dbReference>
<sequence length="80" mass="9335">MKFDLDERDSNPDRKDEVQRALLERFAATARSFEFSFVGMDRKHERIRVQFDARPGVQLEDIHGWLNANGFVGFDIYAVS</sequence>
<protein>
    <submittedName>
        <fullName evidence="1">Uncharacterized protein</fullName>
    </submittedName>
</protein>
<reference evidence="1 2" key="1">
    <citation type="submission" date="2020-12" db="EMBL/GenBank/DDBJ databases">
        <title>FDA dAtabase for Regulatory Grade micrObial Sequences (FDA-ARGOS): Supporting development and validation of Infectious Disease Dx tests.</title>
        <authorList>
            <person name="Sproer C."/>
            <person name="Gronow S."/>
            <person name="Severitt S."/>
            <person name="Schroder I."/>
            <person name="Tallon L."/>
            <person name="Sadzewicz L."/>
            <person name="Zhao X."/>
            <person name="Boylan J."/>
            <person name="Ott S."/>
            <person name="Bowen H."/>
            <person name="Vavikolanu K."/>
            <person name="Mehta A."/>
            <person name="Aluvathingal J."/>
            <person name="Nadendla S."/>
            <person name="Lowell S."/>
            <person name="Myers T."/>
            <person name="Yan Y."/>
            <person name="Sichtig H."/>
        </authorList>
    </citation>
    <scope>NUCLEOTIDE SEQUENCE [LARGE SCALE GENOMIC DNA]</scope>
    <source>
        <strain evidence="1 2">FDAARGOS_890</strain>
    </source>
</reference>
<dbReference type="RefSeq" id="WP_151019123.1">
    <property type="nucleotide sequence ID" value="NZ_CP065748.1"/>
</dbReference>
<dbReference type="KEGG" id="dla:I6G47_00855"/>
<gene>
    <name evidence="1" type="ORF">I6G47_00855</name>
</gene>
<dbReference type="EMBL" id="CP065748">
    <property type="protein sequence ID" value="QPS81666.1"/>
    <property type="molecule type" value="Genomic_DNA"/>
</dbReference>
<organism evidence="1 2">
    <name type="scientific">Delftia lacustris</name>
    <dbReference type="NCBI Taxonomy" id="558537"/>
    <lineage>
        <taxon>Bacteria</taxon>
        <taxon>Pseudomonadati</taxon>
        <taxon>Pseudomonadota</taxon>
        <taxon>Betaproteobacteria</taxon>
        <taxon>Burkholderiales</taxon>
        <taxon>Comamonadaceae</taxon>
        <taxon>Delftia</taxon>
    </lineage>
</organism>
<proteinExistence type="predicted"/>
<dbReference type="AlphaFoldDB" id="A0A7T3DE23"/>
<evidence type="ECO:0000313" key="2">
    <source>
        <dbReference type="Proteomes" id="UP000595064"/>
    </source>
</evidence>